<evidence type="ECO:0000256" key="1">
    <source>
        <dbReference type="SAM" id="MobiDB-lite"/>
    </source>
</evidence>
<feature type="region of interest" description="Disordered" evidence="1">
    <location>
        <begin position="72"/>
        <end position="106"/>
    </location>
</feature>
<feature type="signal peptide" evidence="2">
    <location>
        <begin position="1"/>
        <end position="18"/>
    </location>
</feature>
<dbReference type="Proteomes" id="UP000054144">
    <property type="component" value="Unassembled WGS sequence"/>
</dbReference>
<evidence type="ECO:0000256" key="2">
    <source>
        <dbReference type="SAM" id="SignalP"/>
    </source>
</evidence>
<dbReference type="AlphaFoldDB" id="A0A0D7A387"/>
<gene>
    <name evidence="3" type="ORF">FISHEDRAFT_77559</name>
</gene>
<accession>A0A0D7A387</accession>
<proteinExistence type="predicted"/>
<reference evidence="3 4" key="1">
    <citation type="journal article" date="2015" name="Fungal Genet. Biol.">
        <title>Evolution of novel wood decay mechanisms in Agaricales revealed by the genome sequences of Fistulina hepatica and Cylindrobasidium torrendii.</title>
        <authorList>
            <person name="Floudas D."/>
            <person name="Held B.W."/>
            <person name="Riley R."/>
            <person name="Nagy L.G."/>
            <person name="Koehler G."/>
            <person name="Ransdell A.S."/>
            <person name="Younus H."/>
            <person name="Chow J."/>
            <person name="Chiniquy J."/>
            <person name="Lipzen A."/>
            <person name="Tritt A."/>
            <person name="Sun H."/>
            <person name="Haridas S."/>
            <person name="LaButti K."/>
            <person name="Ohm R.A."/>
            <person name="Kues U."/>
            <person name="Blanchette R.A."/>
            <person name="Grigoriev I.V."/>
            <person name="Minto R.E."/>
            <person name="Hibbett D.S."/>
        </authorList>
    </citation>
    <scope>NUCLEOTIDE SEQUENCE [LARGE SCALE GENOMIC DNA]</scope>
    <source>
        <strain evidence="3 4">ATCC 64428</strain>
    </source>
</reference>
<evidence type="ECO:0000313" key="4">
    <source>
        <dbReference type="Proteomes" id="UP000054144"/>
    </source>
</evidence>
<keyword evidence="2" id="KW-0732">Signal</keyword>
<dbReference type="EMBL" id="KN882092">
    <property type="protein sequence ID" value="KIY44356.1"/>
    <property type="molecule type" value="Genomic_DNA"/>
</dbReference>
<evidence type="ECO:0000313" key="3">
    <source>
        <dbReference type="EMBL" id="KIY44356.1"/>
    </source>
</evidence>
<organism evidence="3 4">
    <name type="scientific">Fistulina hepatica ATCC 64428</name>
    <dbReference type="NCBI Taxonomy" id="1128425"/>
    <lineage>
        <taxon>Eukaryota</taxon>
        <taxon>Fungi</taxon>
        <taxon>Dikarya</taxon>
        <taxon>Basidiomycota</taxon>
        <taxon>Agaricomycotina</taxon>
        <taxon>Agaricomycetes</taxon>
        <taxon>Agaricomycetidae</taxon>
        <taxon>Agaricales</taxon>
        <taxon>Fistulinaceae</taxon>
        <taxon>Fistulina</taxon>
    </lineage>
</organism>
<sequence>MRFSAVFTILALATAAFAGNPNLPQEIKDHIADHVEANAQRHRDSVNDMPHLFGGAQHIQQGGHAHNVMTDHRNQAVHEHTTAQMLRKNAGPRGTRRRRSLEYYDY</sequence>
<protein>
    <submittedName>
        <fullName evidence="3">Uncharacterized protein</fullName>
    </submittedName>
</protein>
<feature type="chain" id="PRO_5002316197" evidence="2">
    <location>
        <begin position="19"/>
        <end position="106"/>
    </location>
</feature>
<keyword evidence="4" id="KW-1185">Reference proteome</keyword>
<name>A0A0D7A387_9AGAR</name>
<feature type="compositionally biased region" description="Basic and acidic residues" evidence="1">
    <location>
        <begin position="72"/>
        <end position="81"/>
    </location>
</feature>